<dbReference type="InterPro" id="IPR051547">
    <property type="entry name" value="TDP2-like"/>
</dbReference>
<dbReference type="GO" id="GO:0016787">
    <property type="term" value="F:hydrolase activity"/>
    <property type="evidence" value="ECO:0007669"/>
    <property type="project" value="UniProtKB-KW"/>
</dbReference>
<dbReference type="EMBL" id="CAFBMT010000020">
    <property type="protein sequence ID" value="CAB4948618.1"/>
    <property type="molecule type" value="Genomic_DNA"/>
</dbReference>
<dbReference type="EMBL" id="CAEZYF010000022">
    <property type="protein sequence ID" value="CAB4738172.1"/>
    <property type="molecule type" value="Genomic_DNA"/>
</dbReference>
<dbReference type="PANTHER" id="PTHR15822:SF4">
    <property type="entry name" value="TYROSYL-DNA PHOSPHODIESTERASE 2"/>
    <property type="match status" value="1"/>
</dbReference>
<keyword evidence="4" id="KW-0479">Metal-binding</keyword>
<evidence type="ECO:0000313" key="10">
    <source>
        <dbReference type="EMBL" id="CAB4365083.1"/>
    </source>
</evidence>
<evidence type="ECO:0000313" key="12">
    <source>
        <dbReference type="EMBL" id="CAB4821014.1"/>
    </source>
</evidence>
<protein>
    <submittedName>
        <fullName evidence="15">Unannotated protein</fullName>
    </submittedName>
</protein>
<evidence type="ECO:0000256" key="2">
    <source>
        <dbReference type="ARBA" id="ARBA00001946"/>
    </source>
</evidence>
<keyword evidence="5" id="KW-0227">DNA damage</keyword>
<dbReference type="GO" id="GO:0004518">
    <property type="term" value="F:nuclease activity"/>
    <property type="evidence" value="ECO:0007669"/>
    <property type="project" value="UniProtKB-KW"/>
</dbReference>
<comment type="cofactor">
    <cofactor evidence="2">
        <name>Mg(2+)</name>
        <dbReference type="ChEBI" id="CHEBI:18420"/>
    </cofactor>
</comment>
<organism evidence="15">
    <name type="scientific">freshwater metagenome</name>
    <dbReference type="NCBI Taxonomy" id="449393"/>
    <lineage>
        <taxon>unclassified sequences</taxon>
        <taxon>metagenomes</taxon>
        <taxon>ecological metagenomes</taxon>
    </lineage>
</organism>
<evidence type="ECO:0000259" key="9">
    <source>
        <dbReference type="Pfam" id="PF03372"/>
    </source>
</evidence>
<evidence type="ECO:0000256" key="1">
    <source>
        <dbReference type="ARBA" id="ARBA00001936"/>
    </source>
</evidence>
<dbReference type="SUPFAM" id="SSF56219">
    <property type="entry name" value="DNase I-like"/>
    <property type="match status" value="1"/>
</dbReference>
<accession>A0A6J7NC83</accession>
<dbReference type="PANTHER" id="PTHR15822">
    <property type="entry name" value="TRAF AND TNF RECEPTOR-ASSOCIATED PROTEIN"/>
    <property type="match status" value="1"/>
</dbReference>
<dbReference type="EMBL" id="CAFAAV010000097">
    <property type="protein sequence ID" value="CAB4821014.1"/>
    <property type="molecule type" value="Genomic_DNA"/>
</dbReference>
<sequence>MTWNILGAHDPDLTAVAHAISEREPDVVALQEVRRSQARRLARHLGWRHVWTRKHYPYSPLVWWRAEGLAVLSPWALSGRMRTTISPGVSTWIYKHRVLLAATATRREGALRLFVAHLASHDADERIAQARRVADHVRADTAALRVVAGDLNTVTPKGSDDTEIEVVREFRTVGLFDHGGTVTNPSIAPNQRLDYVLVPEGAHVLCTDTPTGGDTWNQLSDHLPVVVEFEVP</sequence>
<dbReference type="Pfam" id="PF03372">
    <property type="entry name" value="Exo_endo_phos"/>
    <property type="match status" value="1"/>
</dbReference>
<evidence type="ECO:0000256" key="3">
    <source>
        <dbReference type="ARBA" id="ARBA00022722"/>
    </source>
</evidence>
<dbReference type="AlphaFoldDB" id="A0A6J7NC83"/>
<keyword evidence="8" id="KW-0234">DNA repair</keyword>
<evidence type="ECO:0000313" key="14">
    <source>
        <dbReference type="EMBL" id="CAB4948618.1"/>
    </source>
</evidence>
<keyword evidence="3" id="KW-0540">Nuclease</keyword>
<evidence type="ECO:0000256" key="4">
    <source>
        <dbReference type="ARBA" id="ARBA00022723"/>
    </source>
</evidence>
<feature type="domain" description="Endonuclease/exonuclease/phosphatase" evidence="9">
    <location>
        <begin position="1"/>
        <end position="222"/>
    </location>
</feature>
<name>A0A6J7NC83_9ZZZZ</name>
<proteinExistence type="predicted"/>
<keyword evidence="7" id="KW-0460">Magnesium</keyword>
<dbReference type="GO" id="GO:0006281">
    <property type="term" value="P:DNA repair"/>
    <property type="evidence" value="ECO:0007669"/>
    <property type="project" value="UniProtKB-KW"/>
</dbReference>
<dbReference type="InterPro" id="IPR036691">
    <property type="entry name" value="Endo/exonu/phosph_ase_sf"/>
</dbReference>
<evidence type="ECO:0000256" key="6">
    <source>
        <dbReference type="ARBA" id="ARBA00022801"/>
    </source>
</evidence>
<dbReference type="EMBL" id="CAFBOL010000032">
    <property type="protein sequence ID" value="CAB4989895.1"/>
    <property type="molecule type" value="Genomic_DNA"/>
</dbReference>
<evidence type="ECO:0000256" key="7">
    <source>
        <dbReference type="ARBA" id="ARBA00022842"/>
    </source>
</evidence>
<comment type="cofactor">
    <cofactor evidence="1">
        <name>Mn(2+)</name>
        <dbReference type="ChEBI" id="CHEBI:29035"/>
    </cofactor>
</comment>
<evidence type="ECO:0000313" key="13">
    <source>
        <dbReference type="EMBL" id="CAB4852846.1"/>
    </source>
</evidence>
<dbReference type="EMBL" id="CAESGF010000024">
    <property type="protein sequence ID" value="CAB4365083.1"/>
    <property type="molecule type" value="Genomic_DNA"/>
</dbReference>
<evidence type="ECO:0000256" key="8">
    <source>
        <dbReference type="ARBA" id="ARBA00023204"/>
    </source>
</evidence>
<keyword evidence="6" id="KW-0378">Hydrolase</keyword>
<evidence type="ECO:0000313" key="15">
    <source>
        <dbReference type="EMBL" id="CAB4989895.1"/>
    </source>
</evidence>
<dbReference type="Gene3D" id="3.60.10.10">
    <property type="entry name" value="Endonuclease/exonuclease/phosphatase"/>
    <property type="match status" value="1"/>
</dbReference>
<evidence type="ECO:0000256" key="5">
    <source>
        <dbReference type="ARBA" id="ARBA00022763"/>
    </source>
</evidence>
<evidence type="ECO:0000313" key="11">
    <source>
        <dbReference type="EMBL" id="CAB4738172.1"/>
    </source>
</evidence>
<dbReference type="GO" id="GO:0046872">
    <property type="term" value="F:metal ion binding"/>
    <property type="evidence" value="ECO:0007669"/>
    <property type="project" value="UniProtKB-KW"/>
</dbReference>
<gene>
    <name evidence="11" type="ORF">UFOPK2656_02697</name>
    <name evidence="12" type="ORF">UFOPK3099_01384</name>
    <name evidence="13" type="ORF">UFOPK3267_02368</name>
    <name evidence="14" type="ORF">UFOPK3651_02691</name>
    <name evidence="15" type="ORF">UFOPK3931_01402</name>
    <name evidence="10" type="ORF">UFOPK4189_02839</name>
</gene>
<reference evidence="15" key="1">
    <citation type="submission" date="2020-05" db="EMBL/GenBank/DDBJ databases">
        <authorList>
            <person name="Chiriac C."/>
            <person name="Salcher M."/>
            <person name="Ghai R."/>
            <person name="Kavagutti S V."/>
        </authorList>
    </citation>
    <scope>NUCLEOTIDE SEQUENCE</scope>
</reference>
<dbReference type="EMBL" id="CAFBIY010000163">
    <property type="protein sequence ID" value="CAB4852846.1"/>
    <property type="molecule type" value="Genomic_DNA"/>
</dbReference>
<dbReference type="InterPro" id="IPR005135">
    <property type="entry name" value="Endo/exonuclease/phosphatase"/>
</dbReference>